<evidence type="ECO:0000256" key="1">
    <source>
        <dbReference type="ARBA" id="ARBA00007623"/>
    </source>
</evidence>
<dbReference type="CDD" id="cd00044">
    <property type="entry name" value="CysPc"/>
    <property type="match status" value="1"/>
</dbReference>
<gene>
    <name evidence="10" type="primary">LOC111125167</name>
</gene>
<dbReference type="InterPro" id="IPR036213">
    <property type="entry name" value="Calpain_III_sf"/>
</dbReference>
<feature type="compositionally biased region" description="Polar residues" evidence="7">
    <location>
        <begin position="20"/>
        <end position="36"/>
    </location>
</feature>
<dbReference type="Pfam" id="PF00648">
    <property type="entry name" value="Peptidase_C2"/>
    <property type="match status" value="1"/>
</dbReference>
<dbReference type="InterPro" id="IPR001300">
    <property type="entry name" value="Peptidase_C2_calpain_cat"/>
</dbReference>
<dbReference type="AlphaFoldDB" id="A0A8B8DA35"/>
<comment type="similarity">
    <text evidence="1">Belongs to the peptidase C2 family.</text>
</comment>
<dbReference type="SMART" id="SM00720">
    <property type="entry name" value="calpain_III"/>
    <property type="match status" value="1"/>
</dbReference>
<dbReference type="Pfam" id="PF01067">
    <property type="entry name" value="Calpain_III"/>
    <property type="match status" value="1"/>
</dbReference>
<dbReference type="KEGG" id="cvn:111125167"/>
<dbReference type="SUPFAM" id="SSF54001">
    <property type="entry name" value="Cysteine proteinases"/>
    <property type="match status" value="1"/>
</dbReference>
<organism evidence="9 10">
    <name type="scientific">Crassostrea virginica</name>
    <name type="common">Eastern oyster</name>
    <dbReference type="NCBI Taxonomy" id="6565"/>
    <lineage>
        <taxon>Eukaryota</taxon>
        <taxon>Metazoa</taxon>
        <taxon>Spiralia</taxon>
        <taxon>Lophotrochozoa</taxon>
        <taxon>Mollusca</taxon>
        <taxon>Bivalvia</taxon>
        <taxon>Autobranchia</taxon>
        <taxon>Pteriomorphia</taxon>
        <taxon>Ostreida</taxon>
        <taxon>Ostreoidea</taxon>
        <taxon>Ostreidae</taxon>
        <taxon>Crassostrea</taxon>
    </lineage>
</organism>
<keyword evidence="9" id="KW-1185">Reference proteome</keyword>
<dbReference type="OrthoDB" id="424753at2759"/>
<feature type="active site" evidence="5 6">
    <location>
        <position position="311"/>
    </location>
</feature>
<dbReference type="GO" id="GO:0005737">
    <property type="term" value="C:cytoplasm"/>
    <property type="evidence" value="ECO:0007669"/>
    <property type="project" value="TreeGrafter"/>
</dbReference>
<proteinExistence type="inferred from homology"/>
<evidence type="ECO:0000313" key="9">
    <source>
        <dbReference type="Proteomes" id="UP000694844"/>
    </source>
</evidence>
<dbReference type="SUPFAM" id="SSF49758">
    <property type="entry name" value="Calpain large subunit, middle domain (domain III)"/>
    <property type="match status" value="1"/>
</dbReference>
<dbReference type="RefSeq" id="XP_022324409.1">
    <property type="nucleotide sequence ID" value="XM_022468701.1"/>
</dbReference>
<evidence type="ECO:0000256" key="6">
    <source>
        <dbReference type="PROSITE-ProRule" id="PRU00239"/>
    </source>
</evidence>
<dbReference type="InterPro" id="IPR022684">
    <property type="entry name" value="Calpain_cysteine_protease"/>
</dbReference>
<sequence length="544" mass="62605">MGCSVSLPVRKTRKDLVPSKNINNNEEVSTSSSGQRSMRCREKTTPRNWVNIVKSTQGGGASRSRSAKSKEESTKLYVDTEFPAQDSSIFKNKPMTKQVVWKRPAEIRPNPVLISDGTSRHDMKQGELNNCWFLSTLSAIAEKPELISKIIPSDNTFGTPYYDGKFHCRFWQFGKWVDVYIDDLLPTVNDDILFAHSSDPDEFWVSLVEKAYAKLNKSYEALEYGFEADAFTDLTGGLAEWYNPAELKEHDFYLIRAAYQCGAVIGCLSVDKEDRDEREKRGMVSNHSYVITAVEEIPYKSGTTKLIRVRNPWGDTEWNGAWCDGGDEWDHVTNDVKDQLEILSRDDGEFWMNYDDFRREYCNMIVCNLSPDFDHDGISDRAEYQMSFRGSWKKGLNAGGWLECDSFYQNPQYLITLHTDVMVQRRFNGRLPLIISLLQVYRRHEKLDGVGLYAVGFEIFQLYSKPTGALGKSFFDTNDPLMPENEETYAEYRETSGRFFLDPGQYILVPTTQLPKFERDYLMRVFSVCKMECIPIANCLPWTH</sequence>
<feature type="active site" evidence="5 6">
    <location>
        <position position="131"/>
    </location>
</feature>
<feature type="domain" description="Calpain catalytic" evidence="8">
    <location>
        <begin position="76"/>
        <end position="370"/>
    </location>
</feature>
<dbReference type="SMART" id="SM00230">
    <property type="entry name" value="CysPc"/>
    <property type="match status" value="1"/>
</dbReference>
<evidence type="ECO:0000256" key="3">
    <source>
        <dbReference type="ARBA" id="ARBA00022801"/>
    </source>
</evidence>
<feature type="active site" evidence="5 6">
    <location>
        <position position="287"/>
    </location>
</feature>
<dbReference type="Gene3D" id="2.60.120.380">
    <property type="match status" value="1"/>
</dbReference>
<dbReference type="PANTHER" id="PTHR10183:SF379">
    <property type="entry name" value="CALPAIN-5"/>
    <property type="match status" value="1"/>
</dbReference>
<evidence type="ECO:0000259" key="8">
    <source>
        <dbReference type="PROSITE" id="PS50203"/>
    </source>
</evidence>
<dbReference type="GeneID" id="111125167"/>
<dbReference type="Proteomes" id="UP000694844">
    <property type="component" value="Chromosome 3"/>
</dbReference>
<dbReference type="PRINTS" id="PR00704">
    <property type="entry name" value="CALPAIN"/>
</dbReference>
<dbReference type="FunFam" id="3.90.70.10:FF:000114">
    <property type="entry name" value="Calpain a"/>
    <property type="match status" value="1"/>
</dbReference>
<keyword evidence="2 6" id="KW-0645">Protease</keyword>
<dbReference type="PROSITE" id="PS50203">
    <property type="entry name" value="CALPAIN_CAT"/>
    <property type="match status" value="1"/>
</dbReference>
<protein>
    <submittedName>
        <fullName evidence="10">Calpain-9-like</fullName>
    </submittedName>
</protein>
<name>A0A8B8DA35_CRAVI</name>
<dbReference type="GO" id="GO:0006508">
    <property type="term" value="P:proteolysis"/>
    <property type="evidence" value="ECO:0007669"/>
    <property type="project" value="UniProtKB-KW"/>
</dbReference>
<dbReference type="InterPro" id="IPR038765">
    <property type="entry name" value="Papain-like_cys_pep_sf"/>
</dbReference>
<dbReference type="GO" id="GO:0004198">
    <property type="term" value="F:calcium-dependent cysteine-type endopeptidase activity"/>
    <property type="evidence" value="ECO:0007669"/>
    <property type="project" value="InterPro"/>
</dbReference>
<dbReference type="InterPro" id="IPR022683">
    <property type="entry name" value="Calpain_III"/>
</dbReference>
<dbReference type="InterPro" id="IPR022682">
    <property type="entry name" value="Calpain_domain_III"/>
</dbReference>
<evidence type="ECO:0000256" key="5">
    <source>
        <dbReference type="PIRSR" id="PIRSR622684-1"/>
    </source>
</evidence>
<keyword evidence="4 6" id="KW-0788">Thiol protease</keyword>
<feature type="region of interest" description="Disordered" evidence="7">
    <location>
        <begin position="1"/>
        <end position="74"/>
    </location>
</feature>
<evidence type="ECO:0000313" key="10">
    <source>
        <dbReference type="RefSeq" id="XP_022324409.1"/>
    </source>
</evidence>
<evidence type="ECO:0000256" key="2">
    <source>
        <dbReference type="ARBA" id="ARBA00022670"/>
    </source>
</evidence>
<evidence type="ECO:0000256" key="7">
    <source>
        <dbReference type="SAM" id="MobiDB-lite"/>
    </source>
</evidence>
<accession>A0A8B8DA35</accession>
<evidence type="ECO:0000256" key="4">
    <source>
        <dbReference type="ARBA" id="ARBA00022807"/>
    </source>
</evidence>
<keyword evidence="3 6" id="KW-0378">Hydrolase</keyword>
<dbReference type="PANTHER" id="PTHR10183">
    <property type="entry name" value="CALPAIN"/>
    <property type="match status" value="1"/>
</dbReference>
<reference evidence="10" key="1">
    <citation type="submission" date="2025-08" db="UniProtKB">
        <authorList>
            <consortium name="RefSeq"/>
        </authorList>
    </citation>
    <scope>IDENTIFICATION</scope>
    <source>
        <tissue evidence="10">Whole sample</tissue>
    </source>
</reference>
<dbReference type="Gene3D" id="3.90.70.10">
    <property type="entry name" value="Cysteine proteinases"/>
    <property type="match status" value="1"/>
</dbReference>